<evidence type="ECO:0008006" key="4">
    <source>
        <dbReference type="Google" id="ProtNLM"/>
    </source>
</evidence>
<dbReference type="EMBL" id="PISP01000002">
    <property type="protein sequence ID" value="PKD43570.1"/>
    <property type="molecule type" value="Genomic_DNA"/>
</dbReference>
<proteinExistence type="predicted"/>
<evidence type="ECO:0000256" key="1">
    <source>
        <dbReference type="SAM" id="Phobius"/>
    </source>
</evidence>
<sequence>MYDRGISISFIVFIAFTAAISLPIVAHSQTGIGGGLDIRSEAPTSGYSLRLEYRVLKLPPVADLRIRVHGSYFSETKKVSYEMNGLSTDVFEEKSAFDVGSAALAGFNLGLIKPYTGIGLGLDSSEFVTARSLSNPNRLEGINEENLFWNLFFGAELDLIPYVKPFFEYRFIQLVKPKNIDFKDSERFSMGVMLRF</sequence>
<dbReference type="InterPro" id="IPR011250">
    <property type="entry name" value="OMP/PagP_B-barrel"/>
</dbReference>
<evidence type="ECO:0000313" key="3">
    <source>
        <dbReference type="Proteomes" id="UP000233398"/>
    </source>
</evidence>
<dbReference type="RefSeq" id="WP_101073112.1">
    <property type="nucleotide sequence ID" value="NZ_PISP01000002.1"/>
</dbReference>
<organism evidence="2 3">
    <name type="scientific">Rhodohalobacter barkolensis</name>
    <dbReference type="NCBI Taxonomy" id="2053187"/>
    <lineage>
        <taxon>Bacteria</taxon>
        <taxon>Pseudomonadati</taxon>
        <taxon>Balneolota</taxon>
        <taxon>Balneolia</taxon>
        <taxon>Balneolales</taxon>
        <taxon>Balneolaceae</taxon>
        <taxon>Rhodohalobacter</taxon>
    </lineage>
</organism>
<name>A0A2N0VHA5_9BACT</name>
<protein>
    <recommendedName>
        <fullName evidence="4">Outer membrane protein beta-barrel domain-containing protein</fullName>
    </recommendedName>
</protein>
<dbReference type="OrthoDB" id="9795582at2"/>
<dbReference type="Gene3D" id="2.40.160.20">
    <property type="match status" value="1"/>
</dbReference>
<keyword evidence="3" id="KW-1185">Reference proteome</keyword>
<gene>
    <name evidence="2" type="ORF">CWD77_08355</name>
</gene>
<dbReference type="AlphaFoldDB" id="A0A2N0VHA5"/>
<keyword evidence="1" id="KW-0812">Transmembrane</keyword>
<keyword evidence="1" id="KW-1133">Transmembrane helix</keyword>
<evidence type="ECO:0000313" key="2">
    <source>
        <dbReference type="EMBL" id="PKD43570.1"/>
    </source>
</evidence>
<feature type="transmembrane region" description="Helical" evidence="1">
    <location>
        <begin position="6"/>
        <end position="26"/>
    </location>
</feature>
<dbReference type="Proteomes" id="UP000233398">
    <property type="component" value="Unassembled WGS sequence"/>
</dbReference>
<keyword evidence="1" id="KW-0472">Membrane</keyword>
<reference evidence="2 3" key="1">
    <citation type="submission" date="2017-11" db="EMBL/GenBank/DDBJ databases">
        <title>Rhodohalobacter 15182 sp. nov., isolated from a salt lake.</title>
        <authorList>
            <person name="Han S."/>
        </authorList>
    </citation>
    <scope>NUCLEOTIDE SEQUENCE [LARGE SCALE GENOMIC DNA]</scope>
    <source>
        <strain evidence="2 3">15182</strain>
    </source>
</reference>
<comment type="caution">
    <text evidence="2">The sequence shown here is derived from an EMBL/GenBank/DDBJ whole genome shotgun (WGS) entry which is preliminary data.</text>
</comment>
<dbReference type="SUPFAM" id="SSF56925">
    <property type="entry name" value="OMPA-like"/>
    <property type="match status" value="1"/>
</dbReference>
<accession>A0A2N0VHA5</accession>